<organism evidence="1">
    <name type="scientific">bioreactor metagenome</name>
    <dbReference type="NCBI Taxonomy" id="1076179"/>
    <lineage>
        <taxon>unclassified sequences</taxon>
        <taxon>metagenomes</taxon>
        <taxon>ecological metagenomes</taxon>
    </lineage>
</organism>
<accession>A0A644YSH7</accession>
<protein>
    <submittedName>
        <fullName evidence="1">Uncharacterized protein</fullName>
    </submittedName>
</protein>
<dbReference type="EMBL" id="VSSQ01005508">
    <property type="protein sequence ID" value="MPM29423.1"/>
    <property type="molecule type" value="Genomic_DNA"/>
</dbReference>
<dbReference type="AlphaFoldDB" id="A0A644YSH7"/>
<proteinExistence type="predicted"/>
<name>A0A644YSH7_9ZZZZ</name>
<evidence type="ECO:0000313" key="1">
    <source>
        <dbReference type="EMBL" id="MPM29423.1"/>
    </source>
</evidence>
<sequence>MYNLHGWLLLFLVIHVAIHTKHLININIELDINNTVYP</sequence>
<gene>
    <name evidence="1" type="ORF">SDC9_75963</name>
</gene>
<comment type="caution">
    <text evidence="1">The sequence shown here is derived from an EMBL/GenBank/DDBJ whole genome shotgun (WGS) entry which is preliminary data.</text>
</comment>
<reference evidence="1" key="1">
    <citation type="submission" date="2019-08" db="EMBL/GenBank/DDBJ databases">
        <authorList>
            <person name="Kucharzyk K."/>
            <person name="Murdoch R.W."/>
            <person name="Higgins S."/>
            <person name="Loffler F."/>
        </authorList>
    </citation>
    <scope>NUCLEOTIDE SEQUENCE</scope>
</reference>